<organism evidence="3 4">
    <name type="scientific">Seiridium cardinale</name>
    <dbReference type="NCBI Taxonomy" id="138064"/>
    <lineage>
        <taxon>Eukaryota</taxon>
        <taxon>Fungi</taxon>
        <taxon>Dikarya</taxon>
        <taxon>Ascomycota</taxon>
        <taxon>Pezizomycotina</taxon>
        <taxon>Sordariomycetes</taxon>
        <taxon>Xylariomycetidae</taxon>
        <taxon>Amphisphaeriales</taxon>
        <taxon>Sporocadaceae</taxon>
        <taxon>Seiridium</taxon>
    </lineage>
</organism>
<dbReference type="PANTHER" id="PTHR11695:SF294">
    <property type="entry name" value="RETICULON-4-INTERACTING PROTEIN 1, MITOCHONDRIAL"/>
    <property type="match status" value="1"/>
</dbReference>
<reference evidence="3 4" key="1">
    <citation type="submission" date="2024-02" db="EMBL/GenBank/DDBJ databases">
        <title>First draft genome assembly of two strains of Seiridium cardinale.</title>
        <authorList>
            <person name="Emiliani G."/>
            <person name="Scali E."/>
        </authorList>
    </citation>
    <scope>NUCLEOTIDE SEQUENCE [LARGE SCALE GENOMIC DNA]</scope>
    <source>
        <strain evidence="3 4">BM-138-000479</strain>
    </source>
</reference>
<evidence type="ECO:0000259" key="2">
    <source>
        <dbReference type="SMART" id="SM00829"/>
    </source>
</evidence>
<evidence type="ECO:0000313" key="3">
    <source>
        <dbReference type="EMBL" id="KAK9779692.1"/>
    </source>
</evidence>
<dbReference type="Gene3D" id="3.40.50.720">
    <property type="entry name" value="NAD(P)-binding Rossmann-like Domain"/>
    <property type="match status" value="1"/>
</dbReference>
<dbReference type="EMBL" id="JARVKM010000009">
    <property type="protein sequence ID" value="KAK9779692.1"/>
    <property type="molecule type" value="Genomic_DNA"/>
</dbReference>
<evidence type="ECO:0000313" key="4">
    <source>
        <dbReference type="Proteomes" id="UP001465668"/>
    </source>
</evidence>
<dbReference type="InterPro" id="IPR020843">
    <property type="entry name" value="ER"/>
</dbReference>
<dbReference type="InterPro" id="IPR050700">
    <property type="entry name" value="YIM1/Zinc_Alcohol_DH_Fams"/>
</dbReference>
<accession>A0ABR2Y102</accession>
<protein>
    <submittedName>
        <fullName evidence="3">Enoyl reductase (ER) domain-containing protein</fullName>
    </submittedName>
</protein>
<dbReference type="Pfam" id="PF08240">
    <property type="entry name" value="ADH_N"/>
    <property type="match status" value="1"/>
</dbReference>
<comment type="caution">
    <text evidence="3">The sequence shown here is derived from an EMBL/GenBank/DDBJ whole genome shotgun (WGS) entry which is preliminary data.</text>
</comment>
<dbReference type="Pfam" id="PF13602">
    <property type="entry name" value="ADH_zinc_N_2"/>
    <property type="match status" value="1"/>
</dbReference>
<sequence>MMWCWAIHANGEPREALKLSQVPVPPSPPSGSNLLIRVTHAAINPADTSLFNAWIPFRGRPGFDFIGSVVGVGPKVPVQIKRLMSGMEVVGALGLNQILWGAGTLAEYVQVPAELVALKPPNLTTEQALGCGIAGQTAVMVMKEAGAVEGLRVLVNGASGGVGTVLLQILKARGARVVGICSQRNEQLIERLGADEDLHAYLADTYASDPLDLIIDCVGDNAMFTKSPAYLQPKGKFIEIVPGRTQGMLPFIMNQLRPVYLGGTPRQYKILGLAPSGRYAHELAQWIEDGQVKEILIDSEYKMKDVVQAYDKLMTRRATGKIVIKIQERLGSGPQLEADTARGVGQVSRTPPSTGS</sequence>
<feature type="compositionally biased region" description="Polar residues" evidence="1">
    <location>
        <begin position="347"/>
        <end position="356"/>
    </location>
</feature>
<gene>
    <name evidence="3" type="ORF">SCAR479_03299</name>
</gene>
<dbReference type="SUPFAM" id="SSF51735">
    <property type="entry name" value="NAD(P)-binding Rossmann-fold domains"/>
    <property type="match status" value="1"/>
</dbReference>
<dbReference type="InterPro" id="IPR013154">
    <property type="entry name" value="ADH-like_N"/>
</dbReference>
<dbReference type="InterPro" id="IPR011032">
    <property type="entry name" value="GroES-like_sf"/>
</dbReference>
<name>A0ABR2Y102_9PEZI</name>
<proteinExistence type="predicted"/>
<dbReference type="SUPFAM" id="SSF50129">
    <property type="entry name" value="GroES-like"/>
    <property type="match status" value="1"/>
</dbReference>
<dbReference type="CDD" id="cd08267">
    <property type="entry name" value="MDR1"/>
    <property type="match status" value="1"/>
</dbReference>
<dbReference type="InterPro" id="IPR036291">
    <property type="entry name" value="NAD(P)-bd_dom_sf"/>
</dbReference>
<evidence type="ECO:0000256" key="1">
    <source>
        <dbReference type="SAM" id="MobiDB-lite"/>
    </source>
</evidence>
<keyword evidence="4" id="KW-1185">Reference proteome</keyword>
<dbReference type="PANTHER" id="PTHR11695">
    <property type="entry name" value="ALCOHOL DEHYDROGENASE RELATED"/>
    <property type="match status" value="1"/>
</dbReference>
<dbReference type="SMART" id="SM00829">
    <property type="entry name" value="PKS_ER"/>
    <property type="match status" value="1"/>
</dbReference>
<feature type="region of interest" description="Disordered" evidence="1">
    <location>
        <begin position="335"/>
        <end position="356"/>
    </location>
</feature>
<dbReference type="Proteomes" id="UP001465668">
    <property type="component" value="Unassembled WGS sequence"/>
</dbReference>
<feature type="domain" description="Enoyl reductase (ER)" evidence="2">
    <location>
        <begin position="12"/>
        <end position="324"/>
    </location>
</feature>
<dbReference type="Gene3D" id="3.90.180.10">
    <property type="entry name" value="Medium-chain alcohol dehydrogenases, catalytic domain"/>
    <property type="match status" value="1"/>
</dbReference>